<gene>
    <name evidence="2" type="ORF">FZ942_01360</name>
</gene>
<evidence type="ECO:0000259" key="1">
    <source>
        <dbReference type="Pfam" id="PF07007"/>
    </source>
</evidence>
<dbReference type="InterPro" id="IPR052755">
    <property type="entry name" value="Lysozyme_Inhibitor_LprI"/>
</dbReference>
<dbReference type="InterPro" id="IPR009739">
    <property type="entry name" value="LprI-like_N"/>
</dbReference>
<feature type="domain" description="Lysozyme inhibitor LprI-like N-terminal" evidence="1">
    <location>
        <begin position="46"/>
        <end position="103"/>
    </location>
</feature>
<keyword evidence="3" id="KW-1185">Reference proteome</keyword>
<evidence type="ECO:0000313" key="3">
    <source>
        <dbReference type="Proteomes" id="UP000324927"/>
    </source>
</evidence>
<protein>
    <submittedName>
        <fullName evidence="2">DUF1311 domain-containing protein</fullName>
    </submittedName>
</protein>
<proteinExistence type="predicted"/>
<dbReference type="Pfam" id="PF07007">
    <property type="entry name" value="LprI"/>
    <property type="match status" value="1"/>
</dbReference>
<organism evidence="2 3">
    <name type="scientific">Azospirillum lipoferum</name>
    <dbReference type="NCBI Taxonomy" id="193"/>
    <lineage>
        <taxon>Bacteria</taxon>
        <taxon>Pseudomonadati</taxon>
        <taxon>Pseudomonadota</taxon>
        <taxon>Alphaproteobacteria</taxon>
        <taxon>Rhodospirillales</taxon>
        <taxon>Azospirillaceae</taxon>
        <taxon>Azospirillum</taxon>
    </lineage>
</organism>
<dbReference type="PANTHER" id="PTHR37549:SF1">
    <property type="entry name" value="LIPOPROTEIN LPRI"/>
    <property type="match status" value="1"/>
</dbReference>
<accession>A0A5A9GWE3</accession>
<dbReference type="PANTHER" id="PTHR37549">
    <property type="entry name" value="LIPOPROTEIN LPRI"/>
    <property type="match status" value="1"/>
</dbReference>
<sequence>MMGRAVMHKKKNGKPSIAGATIAGATLALSIMVAGGPARAEPSFDCKAASTPVEKAICADPKLADADREIADLYKTLQDLSAAADRDRLRTEQRAWLAQRNQCAAAPSTGTCLGPVLDARRTALSESMPKAVATVSAIVDGIASDPAGAAKRLAEIRGGLGKGWSAYLLRFGPSPDRAKAEALLRDAIAGIEDSYARETASGVDLATDEGFLTALRVVSDDVEMAWPCSVMEKRGSAAWKAMEPLYGSNRDNFGAYPACPDDNGLLASPSWKAVDDLLAPMLEAGSNRTGTIRFATYRQMGIDRMKSAVDPRLFVADPGADPGADAPQLAQLVKDAAGWTNPRWITPGWGDRLRKAVDAAVTAWTPQIAKRYGIGATEARKIAEAVAAQGLNGSIGLITDNLEVQKDTRLPDWLRGNWSWSGGGAEDAPFNAPTGKARIDDANICVGNECTGYDVAGQGEDAPFEPKEVTGGVKLAANAAKQAVSLAPVSAGGSLTVVPLADGNLLVTGMAKPVVLKREGK</sequence>
<comment type="caution">
    <text evidence="2">The sequence shown here is derived from an EMBL/GenBank/DDBJ whole genome shotgun (WGS) entry which is preliminary data.</text>
</comment>
<dbReference type="Proteomes" id="UP000324927">
    <property type="component" value="Unassembled WGS sequence"/>
</dbReference>
<dbReference type="GO" id="GO:0005576">
    <property type="term" value="C:extracellular region"/>
    <property type="evidence" value="ECO:0007669"/>
    <property type="project" value="TreeGrafter"/>
</dbReference>
<dbReference type="AlphaFoldDB" id="A0A5A9GWE3"/>
<dbReference type="OrthoDB" id="122332at2"/>
<evidence type="ECO:0000313" key="2">
    <source>
        <dbReference type="EMBL" id="KAA0597769.1"/>
    </source>
</evidence>
<name>A0A5A9GWE3_AZOLI</name>
<dbReference type="Gene3D" id="1.20.1270.180">
    <property type="match status" value="1"/>
</dbReference>
<reference evidence="2 3" key="1">
    <citation type="submission" date="2019-08" db="EMBL/GenBank/DDBJ databases">
        <authorList>
            <person name="Grouzdev D."/>
            <person name="Tikhonova E."/>
            <person name="Kravchenko I."/>
        </authorList>
    </citation>
    <scope>NUCLEOTIDE SEQUENCE [LARGE SCALE GENOMIC DNA]</scope>
    <source>
        <strain evidence="2 3">59b</strain>
    </source>
</reference>
<dbReference type="EMBL" id="VTTN01000001">
    <property type="protein sequence ID" value="KAA0597769.1"/>
    <property type="molecule type" value="Genomic_DNA"/>
</dbReference>